<protein>
    <submittedName>
        <fullName evidence="2">Uncharacterized protein</fullName>
    </submittedName>
</protein>
<feature type="compositionally biased region" description="Polar residues" evidence="1">
    <location>
        <begin position="764"/>
        <end position="778"/>
    </location>
</feature>
<dbReference type="OrthoDB" id="6747212at2759"/>
<sequence length="1143" mass="128153">MCDLIDLNSPDVRGALKLAKLASPLIPTPKSIECDDGTGLESVMKKCESDDNNPFDQVLHETVEYVSKKGDPFEVMLQRALRFKSLRNAQSVDFTDDFTPRKKRYFKTMNKTLGMLDESLFNEDKKKAKIKMKSIDINATNADVCDSDTVDSVSLSKQEHKISVVASDSLELSILNQSTMNDTLLEGFPKSKETDKMSLFLEKDMAFEESVFPSNVKHLKLSDTQRSLSQGSGKSPTELLYQNRRSQSVTEDQRKVLQSDNSTMSSFLDRGFMESRSEQSVLSSLSNISSITKLTSASLSSSILSNDPMNHAFLDNNSLKMGQDKMSTTESSMEMKLKQYDLSDLTERFNKLKCIMNNTTNISSITEEDSKEENIKRIANKLIDIDVFVPEQNKEFNRSSSSTCSSDSVFTNTSKVDKSILKEAKVLAKTFEELTSKTDSGSNIEDDFISNNTLWISELLPAFEDEPVVNDLIDLPMSPEGNLKDIKSDTKQSPASIDSAEENIFKEMESPFTDSSVVKQNITSLLSNLRKLVKENNPKAKELLDDLENILDINYKNNTELLVTCFNTSNKSQSSLKISSESIERFNKSSTGEEKEDDKILFSEKLCSDEKSLPDINTLKDISQDIVSIEKSSNMSLSCKDNSEDCMSTSNLSEHSKYKEKDNQVDKKVAIELLVNLKKLLSGQAEDTMTIKLLKNIGRALNTALNSTENEIQANYIEKQNIQQTTPVRNRQESGRNVHSSACSTKVAHRSLESNSKLEKINRKSISATESSPKNTQICRRKDTSEKTQKRFSSDPGFINNLSNKKLMPEAYNSRKAKSDSGKEKSIAISDVKNKLKKRSELIVVNKRGPMKAVHSLDNIQKRRASFGRQAPSQITTPPKSNKVIPLGNKIISSTPNSTDNYYMPKKPSKSKPIASSTPDGQNSKSVSLISVNKKRNLSCDISPVTTHVNMLNSDERKNSPKRMSKLPTPKKCTTPTRQQTDGTPRFLTPPRRYSFNTNNLSPQRLNKSLISFQRYSPASEKKNVGKTIQQSPLKETNRITPKVKPFNLVSKIKRHSISNFAEKENNYAFVIPLMFVVHTLIIQLPQACETYSFLIPISNGFFERCFCGEGYSREVVGLFQEEICIDILVPVGIEPGIFGMID</sequence>
<keyword evidence="3" id="KW-1185">Reference proteome</keyword>
<name>A0A158NS65_ATTCE</name>
<dbReference type="InParanoid" id="A0A158NS65"/>
<feature type="region of interest" description="Disordered" evidence="1">
    <location>
        <begin position="867"/>
        <end position="928"/>
    </location>
</feature>
<proteinExistence type="predicted"/>
<organism evidence="2 3">
    <name type="scientific">Atta cephalotes</name>
    <name type="common">Leafcutter ant</name>
    <dbReference type="NCBI Taxonomy" id="12957"/>
    <lineage>
        <taxon>Eukaryota</taxon>
        <taxon>Metazoa</taxon>
        <taxon>Ecdysozoa</taxon>
        <taxon>Arthropoda</taxon>
        <taxon>Hexapoda</taxon>
        <taxon>Insecta</taxon>
        <taxon>Pterygota</taxon>
        <taxon>Neoptera</taxon>
        <taxon>Endopterygota</taxon>
        <taxon>Hymenoptera</taxon>
        <taxon>Apocrita</taxon>
        <taxon>Aculeata</taxon>
        <taxon>Formicoidea</taxon>
        <taxon>Formicidae</taxon>
        <taxon>Myrmicinae</taxon>
        <taxon>Atta</taxon>
    </lineage>
</organism>
<feature type="region of interest" description="Disordered" evidence="1">
    <location>
        <begin position="954"/>
        <end position="1001"/>
    </location>
</feature>
<evidence type="ECO:0000313" key="3">
    <source>
        <dbReference type="Proteomes" id="UP000005205"/>
    </source>
</evidence>
<feature type="compositionally biased region" description="Polar residues" evidence="1">
    <location>
        <begin position="871"/>
        <end position="880"/>
    </location>
</feature>
<accession>A0A158NS65</accession>
<feature type="compositionally biased region" description="Basic and acidic residues" evidence="1">
    <location>
        <begin position="750"/>
        <end position="762"/>
    </location>
</feature>
<feature type="compositionally biased region" description="Basic and acidic residues" evidence="1">
    <location>
        <begin position="780"/>
        <end position="793"/>
    </location>
</feature>
<dbReference type="EnsemblMetazoa" id="XM_012204983.1">
    <property type="protein sequence ID" value="XP_012060373.1"/>
    <property type="gene ID" value="LOC105623594"/>
</dbReference>
<feature type="compositionally biased region" description="Polar residues" evidence="1">
    <location>
        <begin position="891"/>
        <end position="901"/>
    </location>
</feature>
<evidence type="ECO:0000256" key="1">
    <source>
        <dbReference type="SAM" id="MobiDB-lite"/>
    </source>
</evidence>
<dbReference type="AlphaFoldDB" id="A0A158NS65"/>
<evidence type="ECO:0000313" key="2">
    <source>
        <dbReference type="EnsemblMetazoa" id="XP_012060373.1"/>
    </source>
</evidence>
<gene>
    <name evidence="2" type="primary">105623594</name>
</gene>
<feature type="region of interest" description="Disordered" evidence="1">
    <location>
        <begin position="223"/>
        <end position="258"/>
    </location>
</feature>
<feature type="compositionally biased region" description="Polar residues" evidence="1">
    <location>
        <begin position="223"/>
        <end position="235"/>
    </location>
</feature>
<dbReference type="KEGG" id="acep:105623594"/>
<feature type="compositionally biased region" description="Low complexity" evidence="1">
    <location>
        <begin position="966"/>
        <end position="977"/>
    </location>
</feature>
<feature type="region of interest" description="Disordered" evidence="1">
    <location>
        <begin position="726"/>
        <end position="805"/>
    </location>
</feature>
<dbReference type="EMBL" id="ADTU01024463">
    <property type="status" value="NOT_ANNOTATED_CDS"/>
    <property type="molecule type" value="Genomic_DNA"/>
</dbReference>
<reference evidence="2" key="2">
    <citation type="submission" date="2016-04" db="UniProtKB">
        <authorList>
            <consortium name="EnsemblMetazoa"/>
        </authorList>
    </citation>
    <scope>IDENTIFICATION</scope>
</reference>
<reference evidence="3" key="1">
    <citation type="journal article" date="2011" name="PLoS Genet.">
        <title>The genome sequence of the leaf-cutter ant Atta cephalotes reveals insights into its obligate symbiotic lifestyle.</title>
        <authorList>
            <person name="Suen G."/>
            <person name="Teiling C."/>
            <person name="Li L."/>
            <person name="Holt C."/>
            <person name="Abouheif E."/>
            <person name="Bornberg-Bauer E."/>
            <person name="Bouffard P."/>
            <person name="Caldera E.J."/>
            <person name="Cash E."/>
            <person name="Cavanaugh A."/>
            <person name="Denas O."/>
            <person name="Elhaik E."/>
            <person name="Fave M.J."/>
            <person name="Gadau J."/>
            <person name="Gibson J.D."/>
            <person name="Graur D."/>
            <person name="Grubbs K.J."/>
            <person name="Hagen D.E."/>
            <person name="Harkins T.T."/>
            <person name="Helmkampf M."/>
            <person name="Hu H."/>
            <person name="Johnson B.R."/>
            <person name="Kim J."/>
            <person name="Marsh S.E."/>
            <person name="Moeller J.A."/>
            <person name="Munoz-Torres M.C."/>
            <person name="Murphy M.C."/>
            <person name="Naughton M.C."/>
            <person name="Nigam S."/>
            <person name="Overson R."/>
            <person name="Rajakumar R."/>
            <person name="Reese J.T."/>
            <person name="Scott J.J."/>
            <person name="Smith C.R."/>
            <person name="Tao S."/>
            <person name="Tsutsui N.D."/>
            <person name="Viljakainen L."/>
            <person name="Wissler L."/>
            <person name="Yandell M.D."/>
            <person name="Zimmer F."/>
            <person name="Taylor J."/>
            <person name="Slater S.C."/>
            <person name="Clifton S.W."/>
            <person name="Warren W.C."/>
            <person name="Elsik C.G."/>
            <person name="Smith C.D."/>
            <person name="Weinstock G.M."/>
            <person name="Gerardo N.M."/>
            <person name="Currie C.R."/>
        </authorList>
    </citation>
    <scope>NUCLEOTIDE SEQUENCE [LARGE SCALE GENOMIC DNA]</scope>
</reference>
<dbReference type="Proteomes" id="UP000005205">
    <property type="component" value="Unassembled WGS sequence"/>
</dbReference>